<comment type="caution">
    <text evidence="1">The sequence shown here is derived from an EMBL/GenBank/DDBJ whole genome shotgun (WGS) entry which is preliminary data.</text>
</comment>
<organism evidence="1 2">
    <name type="scientific">Nephila pilipes</name>
    <name type="common">Giant wood spider</name>
    <name type="synonym">Nephila maculata</name>
    <dbReference type="NCBI Taxonomy" id="299642"/>
    <lineage>
        <taxon>Eukaryota</taxon>
        <taxon>Metazoa</taxon>
        <taxon>Ecdysozoa</taxon>
        <taxon>Arthropoda</taxon>
        <taxon>Chelicerata</taxon>
        <taxon>Arachnida</taxon>
        <taxon>Araneae</taxon>
        <taxon>Araneomorphae</taxon>
        <taxon>Entelegynae</taxon>
        <taxon>Araneoidea</taxon>
        <taxon>Nephilidae</taxon>
        <taxon>Nephila</taxon>
    </lineage>
</organism>
<dbReference type="EMBL" id="BMAW01054301">
    <property type="protein sequence ID" value="GFS95674.1"/>
    <property type="molecule type" value="Genomic_DNA"/>
</dbReference>
<name>A0A8X6N602_NEPPI</name>
<dbReference type="Proteomes" id="UP000887013">
    <property type="component" value="Unassembled WGS sequence"/>
</dbReference>
<accession>A0A8X6N602</accession>
<dbReference type="AlphaFoldDB" id="A0A8X6N602"/>
<gene>
    <name evidence="1" type="ORF">NPIL_347801</name>
</gene>
<keyword evidence="2" id="KW-1185">Reference proteome</keyword>
<proteinExistence type="predicted"/>
<reference evidence="1" key="1">
    <citation type="submission" date="2020-08" db="EMBL/GenBank/DDBJ databases">
        <title>Multicomponent nature underlies the extraordinary mechanical properties of spider dragline silk.</title>
        <authorList>
            <person name="Kono N."/>
            <person name="Nakamura H."/>
            <person name="Mori M."/>
            <person name="Yoshida Y."/>
            <person name="Ohtoshi R."/>
            <person name="Malay A.D."/>
            <person name="Moran D.A.P."/>
            <person name="Tomita M."/>
            <person name="Numata K."/>
            <person name="Arakawa K."/>
        </authorList>
    </citation>
    <scope>NUCLEOTIDE SEQUENCE</scope>
</reference>
<evidence type="ECO:0000313" key="2">
    <source>
        <dbReference type="Proteomes" id="UP000887013"/>
    </source>
</evidence>
<sequence>MTIPSIQSQVLHSYGSIFSRQTISRRLAEGVCSYETSVTNDSSECLIPLLSFLQWCLQRQTWNPDSVWEPTMVGSSKVTAVKSGQQ</sequence>
<evidence type="ECO:0000313" key="1">
    <source>
        <dbReference type="EMBL" id="GFS95674.1"/>
    </source>
</evidence>
<protein>
    <submittedName>
        <fullName evidence="1">Uncharacterized protein</fullName>
    </submittedName>
</protein>